<sequence length="51" mass="5853">MTTSAYELERIENRAPQPDSVKRDTSDTPPHTYRIQESDIVFTANALVMRT</sequence>
<evidence type="ECO:0000256" key="1">
    <source>
        <dbReference type="SAM" id="MobiDB-lite"/>
    </source>
</evidence>
<dbReference type="AlphaFoldDB" id="A0A850NYE2"/>
<feature type="region of interest" description="Disordered" evidence="1">
    <location>
        <begin position="1"/>
        <end position="32"/>
    </location>
</feature>
<protein>
    <submittedName>
        <fullName evidence="2">Uncharacterized protein</fullName>
    </submittedName>
</protein>
<name>A0A850NYE2_9PROT</name>
<proteinExistence type="predicted"/>
<organism evidence="2 3">
    <name type="scientific">Komagataeibacter swingsii</name>
    <dbReference type="NCBI Taxonomy" id="215220"/>
    <lineage>
        <taxon>Bacteria</taxon>
        <taxon>Pseudomonadati</taxon>
        <taxon>Pseudomonadota</taxon>
        <taxon>Alphaproteobacteria</taxon>
        <taxon>Acetobacterales</taxon>
        <taxon>Acetobacteraceae</taxon>
        <taxon>Komagataeibacter</taxon>
    </lineage>
</organism>
<evidence type="ECO:0000313" key="3">
    <source>
        <dbReference type="Proteomes" id="UP000522590"/>
    </source>
</evidence>
<dbReference type="EMBL" id="JABXXS010000023">
    <property type="protein sequence ID" value="NVN37435.1"/>
    <property type="molecule type" value="Genomic_DNA"/>
</dbReference>
<evidence type="ECO:0000313" key="2">
    <source>
        <dbReference type="EMBL" id="NVN37435.1"/>
    </source>
</evidence>
<accession>A0A850NYE2</accession>
<dbReference type="Proteomes" id="UP000522590">
    <property type="component" value="Unassembled WGS sequence"/>
</dbReference>
<reference evidence="2 3" key="1">
    <citation type="submission" date="2020-06" db="EMBL/GenBank/DDBJ databases">
        <title>Description of novel acetic acid bacteria.</title>
        <authorList>
            <person name="Sombolestani A."/>
        </authorList>
    </citation>
    <scope>NUCLEOTIDE SEQUENCE [LARGE SCALE GENOMIC DNA]</scope>
    <source>
        <strain evidence="2 3">LMG 25</strain>
    </source>
</reference>
<comment type="caution">
    <text evidence="2">The sequence shown here is derived from an EMBL/GenBank/DDBJ whole genome shotgun (WGS) entry which is preliminary data.</text>
</comment>
<gene>
    <name evidence="2" type="ORF">HUK81_10860</name>
</gene>